<dbReference type="EMBL" id="CP090979">
    <property type="protein sequence ID" value="UJF36604.1"/>
    <property type="molecule type" value="Genomic_DNA"/>
</dbReference>
<dbReference type="RefSeq" id="WP_235123154.1">
    <property type="nucleotide sequence ID" value="NZ_CP090979.1"/>
</dbReference>
<keyword evidence="2" id="KW-1185">Reference proteome</keyword>
<evidence type="ECO:0000313" key="1">
    <source>
        <dbReference type="EMBL" id="UJF36604.1"/>
    </source>
</evidence>
<proteinExistence type="predicted"/>
<organism evidence="1 2">
    <name type="scientific">Paenibacillus hexagrammi</name>
    <dbReference type="NCBI Taxonomy" id="2908839"/>
    <lineage>
        <taxon>Bacteria</taxon>
        <taxon>Bacillati</taxon>
        <taxon>Bacillota</taxon>
        <taxon>Bacilli</taxon>
        <taxon>Bacillales</taxon>
        <taxon>Paenibacillaceae</taxon>
        <taxon>Paenibacillus</taxon>
    </lineage>
</organism>
<evidence type="ECO:0000313" key="2">
    <source>
        <dbReference type="Proteomes" id="UP001649230"/>
    </source>
</evidence>
<protein>
    <submittedName>
        <fullName evidence="1">Uncharacterized protein</fullName>
    </submittedName>
</protein>
<accession>A0ABY3SSI3</accession>
<keyword evidence="1" id="KW-0614">Plasmid</keyword>
<sequence length="46" mass="5180">MKEQLANILALCLESKAEDFEQGKQEKFWIGTVKIPPAMAKKEESA</sequence>
<gene>
    <name evidence="1" type="ORF">L0M14_30410</name>
</gene>
<dbReference type="Proteomes" id="UP001649230">
    <property type="component" value="Plasmid pYPD9-1"/>
</dbReference>
<reference evidence="1 2" key="1">
    <citation type="journal article" date="2024" name="Int. J. Syst. Evol. Microbiol.">
        <title>Paenibacillus hexagrammi sp. nov., a novel bacterium isolated from the gut content of Hexagrammos agrammus.</title>
        <authorList>
            <person name="Jung H.K."/>
            <person name="Kim D.G."/>
            <person name="Zin H."/>
            <person name="Park J."/>
            <person name="Jung H."/>
            <person name="Kim Y.O."/>
            <person name="Kong H.J."/>
            <person name="Kim J.W."/>
            <person name="Kim Y.S."/>
        </authorList>
    </citation>
    <scope>NUCLEOTIDE SEQUENCE [LARGE SCALE GENOMIC DNA]</scope>
    <source>
        <strain evidence="1 2">YPD9-1</strain>
    </source>
</reference>
<name>A0ABY3SSI3_9BACL</name>
<geneLocation type="plasmid" evidence="1 2">
    <name>pYPD9-1</name>
</geneLocation>